<dbReference type="PANTHER" id="PTHR13326">
    <property type="entry name" value="TRNA PSEUDOURIDINE SYNTHASE D"/>
    <property type="match status" value="1"/>
</dbReference>
<feature type="compositionally biased region" description="Basic and acidic residues" evidence="3">
    <location>
        <begin position="88"/>
        <end position="102"/>
    </location>
</feature>
<dbReference type="InterPro" id="IPR011760">
    <property type="entry name" value="PsdUridine_synth_TruD_insert"/>
</dbReference>
<evidence type="ECO:0000313" key="5">
    <source>
        <dbReference type="EMBL" id="CDP36813.1"/>
    </source>
</evidence>
<dbReference type="GO" id="GO:0001522">
    <property type="term" value="P:pseudouridine synthesis"/>
    <property type="evidence" value="ECO:0007669"/>
    <property type="project" value="InterPro"/>
</dbReference>
<reference evidence="5" key="2">
    <citation type="submission" date="2014-06" db="EMBL/GenBank/DDBJ databases">
        <title>The complete genome of Blastobotrys (Arxula) adeninivorans LS3 - a yeast of biotechnological interest.</title>
        <authorList>
            <person name="Kunze G."/>
            <person name="Gaillardin C."/>
            <person name="Czernicka M."/>
            <person name="Durrens P."/>
            <person name="Martin T."/>
            <person name="Boer E."/>
            <person name="Gabaldon T."/>
            <person name="Cruz J."/>
            <person name="Talla E."/>
            <person name="Marck C."/>
            <person name="Goffeau A."/>
            <person name="Barbe V."/>
            <person name="Baret P."/>
            <person name="Baronian K."/>
            <person name="Beier S."/>
            <person name="Bleykasten C."/>
            <person name="Bode R."/>
            <person name="Casaregola S."/>
            <person name="Despons L."/>
            <person name="Fairhead C."/>
            <person name="Giersberg M."/>
            <person name="Gierski P."/>
            <person name="Hahnel U."/>
            <person name="Hartmann A."/>
            <person name="Jankowska D."/>
            <person name="Jubin C."/>
            <person name="Jung P."/>
            <person name="Lafontaine I."/>
            <person name="Leh-Louis V."/>
            <person name="Lemaire M."/>
            <person name="Marcet-Houben M."/>
            <person name="Mascher M."/>
            <person name="Morel G."/>
            <person name="Richard G.-F."/>
            <person name="Riechen J."/>
            <person name="Sacerdot C."/>
            <person name="Sarkar A."/>
            <person name="Savel G."/>
            <person name="Schacherer J."/>
            <person name="Sherman D."/>
            <person name="Straub M.-L."/>
            <person name="Stein N."/>
            <person name="Thierry A."/>
            <person name="Trautwein-Schult A."/>
            <person name="Westhof E."/>
            <person name="Worch S."/>
            <person name="Dujon B."/>
            <person name="Souciet J.-L."/>
            <person name="Wincker P."/>
            <person name="Scholz U."/>
            <person name="Neuveglise N."/>
        </authorList>
    </citation>
    <scope>NUCLEOTIDE SEQUENCE</scope>
    <source>
        <strain evidence="5">LS3</strain>
    </source>
</reference>
<dbReference type="PIRSF" id="PIRSF037016">
    <property type="entry name" value="Pseudouridin_synth_euk_prd"/>
    <property type="match status" value="1"/>
</dbReference>
<evidence type="ECO:0000256" key="1">
    <source>
        <dbReference type="ARBA" id="ARBA00007953"/>
    </source>
</evidence>
<reference evidence="5" key="1">
    <citation type="submission" date="2014-02" db="EMBL/GenBank/DDBJ databases">
        <authorList>
            <person name="Genoscope - CEA"/>
        </authorList>
    </citation>
    <scope>NUCLEOTIDE SEQUENCE</scope>
    <source>
        <strain evidence="5">LS3</strain>
    </source>
</reference>
<dbReference type="InterPro" id="IPR020103">
    <property type="entry name" value="PsdUridine_synth_cat_dom_sf"/>
</dbReference>
<comment type="similarity">
    <text evidence="1">Belongs to the pseudouridine synthase TruD family.</text>
</comment>
<evidence type="ECO:0000259" key="4">
    <source>
        <dbReference type="PROSITE" id="PS50984"/>
    </source>
</evidence>
<dbReference type="CDD" id="cd02576">
    <property type="entry name" value="PseudoU_synth_ScPUS7"/>
    <property type="match status" value="1"/>
</dbReference>
<gene>
    <name evidence="5" type="ORF">GNLVRS02_ARAD1B21582g</name>
</gene>
<feature type="region of interest" description="Disordered" evidence="3">
    <location>
        <begin position="644"/>
        <end position="664"/>
    </location>
</feature>
<organism evidence="5">
    <name type="scientific">Blastobotrys adeninivorans</name>
    <name type="common">Yeast</name>
    <name type="synonym">Arxula adeninivorans</name>
    <dbReference type="NCBI Taxonomy" id="409370"/>
    <lineage>
        <taxon>Eukaryota</taxon>
        <taxon>Fungi</taxon>
        <taxon>Dikarya</taxon>
        <taxon>Ascomycota</taxon>
        <taxon>Saccharomycotina</taxon>
        <taxon>Dipodascomycetes</taxon>
        <taxon>Dipodascales</taxon>
        <taxon>Trichomonascaceae</taxon>
        <taxon>Blastobotrys</taxon>
    </lineage>
</organism>
<proteinExistence type="inferred from homology"/>
<feature type="domain" description="TRUD" evidence="4">
    <location>
        <begin position="337"/>
        <end position="570"/>
    </location>
</feature>
<evidence type="ECO:0000256" key="3">
    <source>
        <dbReference type="SAM" id="MobiDB-lite"/>
    </source>
</evidence>
<dbReference type="NCBIfam" id="TIGR00094">
    <property type="entry name" value="tRNA_TruD_broad"/>
    <property type="match status" value="1"/>
</dbReference>
<dbReference type="InterPro" id="IPR042214">
    <property type="entry name" value="TruD_catalytic"/>
</dbReference>
<dbReference type="GO" id="GO:0003723">
    <property type="term" value="F:RNA binding"/>
    <property type="evidence" value="ECO:0007669"/>
    <property type="project" value="InterPro"/>
</dbReference>
<dbReference type="PANTHER" id="PTHR13326:SF21">
    <property type="entry name" value="PSEUDOURIDYLATE SYNTHASE PUS7L"/>
    <property type="match status" value="1"/>
</dbReference>
<accession>A0A060T788</accession>
<dbReference type="PROSITE" id="PS50984">
    <property type="entry name" value="TRUD"/>
    <property type="match status" value="1"/>
</dbReference>
<dbReference type="PhylomeDB" id="A0A060T788"/>
<dbReference type="GO" id="GO:0009982">
    <property type="term" value="F:pseudouridine synthase activity"/>
    <property type="evidence" value="ECO:0007669"/>
    <property type="project" value="InterPro"/>
</dbReference>
<feature type="compositionally biased region" description="Basic and acidic residues" evidence="3">
    <location>
        <begin position="112"/>
        <end position="125"/>
    </location>
</feature>
<protein>
    <submittedName>
        <fullName evidence="5">ARAD1B21582p</fullName>
    </submittedName>
</protein>
<keyword evidence="2" id="KW-0413">Isomerase</keyword>
<sequence length="664" mass="75203">MNAEEREVKRVKLDSVETANAGGSAPALGIVETDVGITEYLSDGPGFKGTLKQRYTDFLVNEVNRDGSVLHLTDLGLADKRDIRRERRELEREGQQEEKGESTEDQANQDESNEKKRSIPEPSEEQRQKLIELLGGEDVLQKVMDLFHTGSKYETSKSYESKDERTALHQLVRESFQSRLETSTTPENKFLITLSTNPLKGRRTRTKLDKSGVGPAQEYLHFTLYKENKETMEVANLLSKFLRIPPKSVSYAGTKDRRGVTVQRACVAKVSVERLNGMNKTLRGIKLGSFKYQSSPLKLGDLQGNEFFITIRDVTTDAGQNIKEVVDQAFSALRDQGFINYYGMQRFGTFSISTHTIGRYVLNYDWEKVVELILSPQELVLPDSVEARKVWAETHDAAKALALMPRKCVAEYALLRSLSREPKAYLNAVMQIPRNLRVMYGHAYQSYVWNAVASERVKQYGLKIVPGDLVIDDDSQTANATPSEDEPEEDLKEQTFVRARPVRQEEIDNGTKTIYDVVLPSPGFDVVYPENELGQIYSKVMGEHGLNHQDMHRNIKEFSLAGSYRHVISRPSKVEWWVKKYTGPVDQLVRTDLELLQEGLSESDRLIEVEDGERVGVVLKLQLGTSQYATMALREVMKVDTSRRGEGLNVQVQSKEKKDNDTSS</sequence>
<feature type="region of interest" description="Disordered" evidence="3">
    <location>
        <begin position="473"/>
        <end position="492"/>
    </location>
</feature>
<dbReference type="InterPro" id="IPR001656">
    <property type="entry name" value="PsdUridine_synth_TruD"/>
</dbReference>
<dbReference type="Pfam" id="PF01142">
    <property type="entry name" value="TruD"/>
    <property type="match status" value="1"/>
</dbReference>
<dbReference type="Gene3D" id="3.30.2350.20">
    <property type="entry name" value="TruD, catalytic domain"/>
    <property type="match status" value="2"/>
</dbReference>
<dbReference type="EMBL" id="HG937692">
    <property type="protein sequence ID" value="CDP36813.1"/>
    <property type="molecule type" value="Genomic_DNA"/>
</dbReference>
<name>A0A060T788_BLAAD</name>
<evidence type="ECO:0000256" key="2">
    <source>
        <dbReference type="ARBA" id="ARBA00023235"/>
    </source>
</evidence>
<feature type="compositionally biased region" description="Basic and acidic residues" evidence="3">
    <location>
        <begin position="654"/>
        <end position="664"/>
    </location>
</feature>
<dbReference type="SUPFAM" id="SSF55120">
    <property type="entry name" value="Pseudouridine synthase"/>
    <property type="match status" value="1"/>
</dbReference>
<feature type="region of interest" description="Disordered" evidence="3">
    <location>
        <begin position="88"/>
        <end position="125"/>
    </location>
</feature>
<dbReference type="GO" id="GO:0005634">
    <property type="term" value="C:nucleus"/>
    <property type="evidence" value="ECO:0007669"/>
    <property type="project" value="TreeGrafter"/>
</dbReference>
<dbReference type="AlphaFoldDB" id="A0A060T788"/>